<sequence>MESPEHTLTRFNNLYGDNALKVPFRLDRTDRPGRPYSVILYGTIQGQKGGAAHLTGGQVVALQDPPGLCPNINRFHGVLFPDPAQIREAIAGIPSIVTDFVKYGSLDYTEGKDFGVQQLVMHLLGLVHGDVQPDTFCVTEDSIVKIIDFGLKEHTGLTTLILPCYRSVDLSSFPNMDTLTMLSP</sequence>
<dbReference type="InterPro" id="IPR011009">
    <property type="entry name" value="Kinase-like_dom_sf"/>
</dbReference>
<dbReference type="Gene3D" id="1.10.510.10">
    <property type="entry name" value="Transferase(Phosphotransferase) domain 1"/>
    <property type="match status" value="1"/>
</dbReference>
<name>A0A9W8MFT3_9AGAR</name>
<dbReference type="AlphaFoldDB" id="A0A9W8MFT3"/>
<keyword evidence="2" id="KW-1185">Reference proteome</keyword>
<dbReference type="SUPFAM" id="SSF56112">
    <property type="entry name" value="Protein kinase-like (PK-like)"/>
    <property type="match status" value="1"/>
</dbReference>
<evidence type="ECO:0008006" key="3">
    <source>
        <dbReference type="Google" id="ProtNLM"/>
    </source>
</evidence>
<feature type="non-terminal residue" evidence="1">
    <location>
        <position position="184"/>
    </location>
</feature>
<dbReference type="EMBL" id="JANBPK010000844">
    <property type="protein sequence ID" value="KAJ2930365.1"/>
    <property type="molecule type" value="Genomic_DNA"/>
</dbReference>
<comment type="caution">
    <text evidence="1">The sequence shown here is derived from an EMBL/GenBank/DDBJ whole genome shotgun (WGS) entry which is preliminary data.</text>
</comment>
<reference evidence="1" key="1">
    <citation type="submission" date="2022-06" db="EMBL/GenBank/DDBJ databases">
        <title>Genome Sequence of Candolleomyces eurysporus.</title>
        <authorList>
            <person name="Buettner E."/>
        </authorList>
    </citation>
    <scope>NUCLEOTIDE SEQUENCE</scope>
    <source>
        <strain evidence="1">VTCC 930004</strain>
    </source>
</reference>
<dbReference type="OrthoDB" id="5966500at2759"/>
<organism evidence="1 2">
    <name type="scientific">Candolleomyces eurysporus</name>
    <dbReference type="NCBI Taxonomy" id="2828524"/>
    <lineage>
        <taxon>Eukaryota</taxon>
        <taxon>Fungi</taxon>
        <taxon>Dikarya</taxon>
        <taxon>Basidiomycota</taxon>
        <taxon>Agaricomycotina</taxon>
        <taxon>Agaricomycetes</taxon>
        <taxon>Agaricomycetidae</taxon>
        <taxon>Agaricales</taxon>
        <taxon>Agaricineae</taxon>
        <taxon>Psathyrellaceae</taxon>
        <taxon>Candolleomyces</taxon>
    </lineage>
</organism>
<evidence type="ECO:0000313" key="2">
    <source>
        <dbReference type="Proteomes" id="UP001140091"/>
    </source>
</evidence>
<proteinExistence type="predicted"/>
<gene>
    <name evidence="1" type="ORF">H1R20_g6685</name>
</gene>
<accession>A0A9W8MFT3</accession>
<dbReference type="Proteomes" id="UP001140091">
    <property type="component" value="Unassembled WGS sequence"/>
</dbReference>
<evidence type="ECO:0000313" key="1">
    <source>
        <dbReference type="EMBL" id="KAJ2930365.1"/>
    </source>
</evidence>
<protein>
    <recommendedName>
        <fullName evidence="3">Protein kinase domain-containing protein</fullName>
    </recommendedName>
</protein>